<proteinExistence type="predicted"/>
<keyword evidence="2" id="KW-1185">Reference proteome</keyword>
<dbReference type="RefSeq" id="WP_307237298.1">
    <property type="nucleotide sequence ID" value="NZ_JAUSUZ010000001.1"/>
</dbReference>
<name>A0AAE4AVN6_9ACTN</name>
<protein>
    <recommendedName>
        <fullName evidence="3">Ricin B lectin domain-containing protein</fullName>
    </recommendedName>
</protein>
<accession>A0AAE4AVN6</accession>
<comment type="caution">
    <text evidence="1">The sequence shown here is derived from an EMBL/GenBank/DDBJ whole genome shotgun (WGS) entry which is preliminary data.</text>
</comment>
<reference evidence="1 2" key="1">
    <citation type="submission" date="2023-07" db="EMBL/GenBank/DDBJ databases">
        <title>Sequencing the genomes of 1000 actinobacteria strains.</title>
        <authorList>
            <person name="Klenk H.-P."/>
        </authorList>
    </citation>
    <scope>NUCLEOTIDE SEQUENCE [LARGE SCALE GENOMIC DNA]</scope>
    <source>
        <strain evidence="1 2">DSM 44709</strain>
    </source>
</reference>
<dbReference type="AlphaFoldDB" id="A0AAE4AVN6"/>
<evidence type="ECO:0000313" key="2">
    <source>
        <dbReference type="Proteomes" id="UP001240236"/>
    </source>
</evidence>
<dbReference type="Proteomes" id="UP001240236">
    <property type="component" value="Unassembled WGS sequence"/>
</dbReference>
<evidence type="ECO:0000313" key="1">
    <source>
        <dbReference type="EMBL" id="MDQ0365100.1"/>
    </source>
</evidence>
<organism evidence="1 2">
    <name type="scientific">Catenuloplanes indicus</name>
    <dbReference type="NCBI Taxonomy" id="137267"/>
    <lineage>
        <taxon>Bacteria</taxon>
        <taxon>Bacillati</taxon>
        <taxon>Actinomycetota</taxon>
        <taxon>Actinomycetes</taxon>
        <taxon>Micromonosporales</taxon>
        <taxon>Micromonosporaceae</taxon>
        <taxon>Catenuloplanes</taxon>
    </lineage>
</organism>
<dbReference type="EMBL" id="JAUSUZ010000001">
    <property type="protein sequence ID" value="MDQ0365100.1"/>
    <property type="molecule type" value="Genomic_DNA"/>
</dbReference>
<gene>
    <name evidence="1" type="ORF">J2S42_001769</name>
</gene>
<sequence length="142" mass="15743">MQIIQEQCQEWPYRVPEQQVIASPGSERATYRLQFAFSGRCLGIAGERAVQTACDDAPDWMLRTAGAAAAALPLPSDPDDQQWRTFRIETTDEPARCVIAADHNRKDLVDVVPCAPDEHDSRWPAQVWCIPDNARLPAALGA</sequence>
<evidence type="ECO:0008006" key="3">
    <source>
        <dbReference type="Google" id="ProtNLM"/>
    </source>
</evidence>